<reference evidence="3" key="3">
    <citation type="submission" date="2025-09" db="UniProtKB">
        <authorList>
            <consortium name="Ensembl"/>
        </authorList>
    </citation>
    <scope>IDENTIFICATION</scope>
</reference>
<dbReference type="GeneTree" id="ENSGT00390000003668"/>
<dbReference type="GO" id="GO:0004888">
    <property type="term" value="F:transmembrane signaling receptor activity"/>
    <property type="evidence" value="ECO:0007669"/>
    <property type="project" value="InterPro"/>
</dbReference>
<gene>
    <name evidence="3" type="primary">LOC107305761</name>
</gene>
<accession>A0A8C2T389</accession>
<reference evidence="3" key="1">
    <citation type="submission" date="2015-11" db="EMBL/GenBank/DDBJ databases">
        <authorList>
            <consortium name="International Coturnix japonica Genome Analysis Consortium"/>
            <person name="Warren W."/>
            <person name="Burt D.W."/>
            <person name="Antin P.B."/>
            <person name="Lanford R."/>
            <person name="Gros J."/>
            <person name="Wilson R.K."/>
        </authorList>
    </citation>
    <scope>NUCLEOTIDE SEQUENCE [LARGE SCALE GENOMIC DNA]</scope>
</reference>
<evidence type="ECO:0000313" key="3">
    <source>
        <dbReference type="Ensembl" id="ENSCJPP00005006808.1"/>
    </source>
</evidence>
<evidence type="ECO:0000313" key="4">
    <source>
        <dbReference type="Proteomes" id="UP000694412"/>
    </source>
</evidence>
<keyword evidence="1" id="KW-1133">Transmembrane helix</keyword>
<protein>
    <submittedName>
        <fullName evidence="3">B-cell differentiation antigen CD72-like</fullName>
    </submittedName>
</protein>
<dbReference type="InterPro" id="IPR016187">
    <property type="entry name" value="CTDL_fold"/>
</dbReference>
<feature type="transmembrane region" description="Helical" evidence="1">
    <location>
        <begin position="86"/>
        <end position="109"/>
    </location>
</feature>
<evidence type="ECO:0000259" key="2">
    <source>
        <dbReference type="PROSITE" id="PS50041"/>
    </source>
</evidence>
<proteinExistence type="predicted"/>
<sequence>MAQPTRCWRQPAWMTQTAPMRMLYRDRHLWGRQGKGLKAAQVSAQRGTGMGTGMGTGAPLPPRSVGDSWLLVCLAGHWSWRRCVPVGLLAAVLLLSVALVALGTCYWQVTHQLQNVTMEQATERDHFAKEEQVWEQSLKQTQQELAWVQEELQQAWQEARNRQQELASREAELVHVSGTLNATQKELQDVQGKLRASKEAASSLRVCLNADCCPSGWLLYRGKCLFISAMKKSWWDSYWDCKEKSSQLLVLGQWESLVLPNFLQTDGAKYWIGGIYKRSSEIQWLDKKPYSQEEWFNYCGATANGKIEKKWCADAHAWICEQAPDMSSVSESIFPLLAKG</sequence>
<name>A0A8C2T389_COTJA</name>
<dbReference type="InterPro" id="IPR001304">
    <property type="entry name" value="C-type_lectin-like"/>
</dbReference>
<dbReference type="PROSITE" id="PS50041">
    <property type="entry name" value="C_TYPE_LECTIN_2"/>
    <property type="match status" value="1"/>
</dbReference>
<keyword evidence="1" id="KW-0472">Membrane</keyword>
<dbReference type="InterPro" id="IPR016186">
    <property type="entry name" value="C-type_lectin-like/link_sf"/>
</dbReference>
<dbReference type="GO" id="GO:0005886">
    <property type="term" value="C:plasma membrane"/>
    <property type="evidence" value="ECO:0007669"/>
    <property type="project" value="InterPro"/>
</dbReference>
<dbReference type="PANTHER" id="PTHR15028">
    <property type="entry name" value="CD72-RELATED"/>
    <property type="match status" value="1"/>
</dbReference>
<keyword evidence="1" id="KW-0812">Transmembrane</keyword>
<dbReference type="Ensembl" id="ENSCJPT00005010616.1">
    <property type="protein sequence ID" value="ENSCJPP00005006808.1"/>
    <property type="gene ID" value="ENSCJPG00005006293.1"/>
</dbReference>
<dbReference type="SUPFAM" id="SSF56436">
    <property type="entry name" value="C-type lectin-like"/>
    <property type="match status" value="1"/>
</dbReference>
<dbReference type="AlphaFoldDB" id="A0A8C2T389"/>
<dbReference type="Pfam" id="PF00059">
    <property type="entry name" value="Lectin_C"/>
    <property type="match status" value="1"/>
</dbReference>
<reference evidence="3" key="2">
    <citation type="submission" date="2025-08" db="UniProtKB">
        <authorList>
            <consortium name="Ensembl"/>
        </authorList>
    </citation>
    <scope>IDENTIFICATION</scope>
</reference>
<dbReference type="Gene3D" id="3.10.100.10">
    <property type="entry name" value="Mannose-Binding Protein A, subunit A"/>
    <property type="match status" value="1"/>
</dbReference>
<dbReference type="Proteomes" id="UP000694412">
    <property type="component" value="Chromosome Z"/>
</dbReference>
<evidence type="ECO:0000256" key="1">
    <source>
        <dbReference type="SAM" id="Phobius"/>
    </source>
</evidence>
<keyword evidence="4" id="KW-1185">Reference proteome</keyword>
<feature type="domain" description="C-type lectin" evidence="2">
    <location>
        <begin position="220"/>
        <end position="321"/>
    </location>
</feature>
<dbReference type="InterPro" id="IPR039689">
    <property type="entry name" value="CD72"/>
</dbReference>
<organism evidence="3 4">
    <name type="scientific">Coturnix japonica</name>
    <name type="common">Japanese quail</name>
    <name type="synonym">Coturnix coturnix japonica</name>
    <dbReference type="NCBI Taxonomy" id="93934"/>
    <lineage>
        <taxon>Eukaryota</taxon>
        <taxon>Metazoa</taxon>
        <taxon>Chordata</taxon>
        <taxon>Craniata</taxon>
        <taxon>Vertebrata</taxon>
        <taxon>Euteleostomi</taxon>
        <taxon>Archelosauria</taxon>
        <taxon>Archosauria</taxon>
        <taxon>Dinosauria</taxon>
        <taxon>Saurischia</taxon>
        <taxon>Theropoda</taxon>
        <taxon>Coelurosauria</taxon>
        <taxon>Aves</taxon>
        <taxon>Neognathae</taxon>
        <taxon>Galloanserae</taxon>
        <taxon>Galliformes</taxon>
        <taxon>Phasianidae</taxon>
        <taxon>Perdicinae</taxon>
        <taxon>Coturnix</taxon>
    </lineage>
</organism>
<dbReference type="PANTHER" id="PTHR15028:SF6">
    <property type="entry name" value="B-CELL DIFFERENTIATION ANTIGEN CD72"/>
    <property type="match status" value="1"/>
</dbReference>